<protein>
    <submittedName>
        <fullName evidence="1">Uncharacterized protein</fullName>
    </submittedName>
</protein>
<evidence type="ECO:0000313" key="1">
    <source>
        <dbReference type="EMBL" id="NME29135.1"/>
    </source>
</evidence>
<evidence type="ECO:0000313" key="2">
    <source>
        <dbReference type="Proteomes" id="UP000591071"/>
    </source>
</evidence>
<comment type="caution">
    <text evidence="1">The sequence shown here is derived from an EMBL/GenBank/DDBJ whole genome shotgun (WGS) entry which is preliminary data.</text>
</comment>
<accession>A0A848BV56</accession>
<dbReference type="EMBL" id="JABAFG010000021">
    <property type="protein sequence ID" value="NME29135.1"/>
    <property type="molecule type" value="Genomic_DNA"/>
</dbReference>
<sequence length="93" mass="10860">MNKDSLKFGDFMPYRAWINDKDHSENYEFKFSNGYGAKVSCSTQGVFELVVNIKYRKPINSPFAESSLTIGYFICLTREEVTEWLEKISGWKK</sequence>
<dbReference type="Proteomes" id="UP000591071">
    <property type="component" value="Unassembled WGS sequence"/>
</dbReference>
<organism evidence="1 2">
    <name type="scientific">Megasphaera hexanoica</name>
    <dbReference type="NCBI Taxonomy" id="1675036"/>
    <lineage>
        <taxon>Bacteria</taxon>
        <taxon>Bacillati</taxon>
        <taxon>Bacillota</taxon>
        <taxon>Negativicutes</taxon>
        <taxon>Veillonellales</taxon>
        <taxon>Veillonellaceae</taxon>
        <taxon>Megasphaera</taxon>
    </lineage>
</organism>
<name>A0A848BV56_9FIRM</name>
<dbReference type="AlphaFoldDB" id="A0A848BV56"/>
<gene>
    <name evidence="1" type="ORF">HF872_10975</name>
</gene>
<proteinExistence type="predicted"/>
<dbReference type="RefSeq" id="WP_170087991.1">
    <property type="nucleotide sequence ID" value="NZ_JABAFG010000021.1"/>
</dbReference>
<reference evidence="1 2" key="1">
    <citation type="submission" date="2020-04" db="EMBL/GenBank/DDBJ databases">
        <authorList>
            <person name="Hitch T.C.A."/>
            <person name="Wylensek D."/>
            <person name="Clavel T."/>
        </authorList>
    </citation>
    <scope>NUCLEOTIDE SEQUENCE [LARGE SCALE GENOMIC DNA]</scope>
    <source>
        <strain evidence="1 2">Oil-RF-744-FAT-WT-6-1</strain>
    </source>
</reference>